<gene>
    <name evidence="1" type="ORF">METZ01_LOCUS13624</name>
</gene>
<protein>
    <submittedName>
        <fullName evidence="1">Uncharacterized protein</fullName>
    </submittedName>
</protein>
<dbReference type="AlphaFoldDB" id="A0A381P1N7"/>
<organism evidence="1">
    <name type="scientific">marine metagenome</name>
    <dbReference type="NCBI Taxonomy" id="408172"/>
    <lineage>
        <taxon>unclassified sequences</taxon>
        <taxon>metagenomes</taxon>
        <taxon>ecological metagenomes</taxon>
    </lineage>
</organism>
<proteinExistence type="predicted"/>
<dbReference type="EMBL" id="UINC01000764">
    <property type="protein sequence ID" value="SUZ60770.1"/>
    <property type="molecule type" value="Genomic_DNA"/>
</dbReference>
<reference evidence="1" key="1">
    <citation type="submission" date="2018-05" db="EMBL/GenBank/DDBJ databases">
        <authorList>
            <person name="Lanie J.A."/>
            <person name="Ng W.-L."/>
            <person name="Kazmierczak K.M."/>
            <person name="Andrzejewski T.M."/>
            <person name="Davidsen T.M."/>
            <person name="Wayne K.J."/>
            <person name="Tettelin H."/>
            <person name="Glass J.I."/>
            <person name="Rusch D."/>
            <person name="Podicherti R."/>
            <person name="Tsui H.-C.T."/>
            <person name="Winkler M.E."/>
        </authorList>
    </citation>
    <scope>NUCLEOTIDE SEQUENCE</scope>
</reference>
<name>A0A381P1N7_9ZZZZ</name>
<evidence type="ECO:0000313" key="1">
    <source>
        <dbReference type="EMBL" id="SUZ60770.1"/>
    </source>
</evidence>
<sequence length="74" mass="7761">VGAIDLDGHLAVSAEGFHSVYSEIGCGALESSSGTRQSAGDRGLFGRHYVETPAPAFTWLQAGMCARFSVQLES</sequence>
<feature type="non-terminal residue" evidence="1">
    <location>
        <position position="1"/>
    </location>
</feature>
<accession>A0A381P1N7</accession>